<dbReference type="Gene3D" id="3.90.550.10">
    <property type="entry name" value="Spore Coat Polysaccharide Biosynthesis Protein SpsA, Chain A"/>
    <property type="match status" value="1"/>
</dbReference>
<keyword evidence="3" id="KW-0328">Glycosyltransferase</keyword>
<evidence type="ECO:0000256" key="3">
    <source>
        <dbReference type="ARBA" id="ARBA00022676"/>
    </source>
</evidence>
<dbReference type="EMBL" id="AM420293">
    <property type="protein sequence ID" value="CAM05644.1"/>
    <property type="molecule type" value="Genomic_DNA"/>
</dbReference>
<dbReference type="AlphaFoldDB" id="A4FNL9"/>
<dbReference type="CAZy" id="GT2">
    <property type="family name" value="Glycosyltransferase Family 2"/>
</dbReference>
<organism evidence="5 6">
    <name type="scientific">Saccharopolyspora erythraea (strain ATCC 11635 / DSM 40517 / JCM 4748 / NBRC 13426 / NCIMB 8594 / NRRL 2338)</name>
    <dbReference type="NCBI Taxonomy" id="405948"/>
    <lineage>
        <taxon>Bacteria</taxon>
        <taxon>Bacillati</taxon>
        <taxon>Actinomycetota</taxon>
        <taxon>Actinomycetes</taxon>
        <taxon>Pseudonocardiales</taxon>
        <taxon>Pseudonocardiaceae</taxon>
        <taxon>Saccharopolyspora</taxon>
    </lineage>
</organism>
<dbReference type="STRING" id="405948.SACE_6475"/>
<keyword evidence="4 5" id="KW-0808">Transferase</keyword>
<dbReference type="GO" id="GO:0016757">
    <property type="term" value="F:glycosyltransferase activity"/>
    <property type="evidence" value="ECO:0007669"/>
    <property type="project" value="UniProtKB-KW"/>
</dbReference>
<dbReference type="HOGENOM" id="CLU_023845_4_0_11"/>
<accession>A4FNL9</accession>
<evidence type="ECO:0000256" key="1">
    <source>
        <dbReference type="ARBA" id="ARBA00004776"/>
    </source>
</evidence>
<evidence type="ECO:0000313" key="6">
    <source>
        <dbReference type="Proteomes" id="UP000006728"/>
    </source>
</evidence>
<name>A4FNL9_SACEN</name>
<proteinExistence type="inferred from homology"/>
<dbReference type="SUPFAM" id="SSF53448">
    <property type="entry name" value="Nucleotide-diphospho-sugar transferases"/>
    <property type="match status" value="1"/>
</dbReference>
<dbReference type="Proteomes" id="UP000006728">
    <property type="component" value="Chromosome"/>
</dbReference>
<reference evidence="5 6" key="1">
    <citation type="journal article" date="2007" name="Nat. Biotechnol.">
        <title>Complete genome sequence of the erythromycin-producing bacterium Saccharopolyspora erythraea NRRL23338.</title>
        <authorList>
            <person name="Oliynyk M."/>
            <person name="Samborskyy M."/>
            <person name="Lester J.B."/>
            <person name="Mironenko T."/>
            <person name="Scott N."/>
            <person name="Dickens S."/>
            <person name="Haydock S.F."/>
            <person name="Leadlay P.F."/>
        </authorList>
    </citation>
    <scope>NUCLEOTIDE SEQUENCE [LARGE SCALE GENOMIC DNA]</scope>
    <source>
        <strain evidence="6">ATCC 11635 / DSM 40517 / JCM 4748 / NBRC 13426 / NCIMB 8594 / NRRL 2338</strain>
    </source>
</reference>
<protein>
    <submittedName>
        <fullName evidence="5">Glycosyl transferase, group 2 family protein</fullName>
    </submittedName>
</protein>
<sequence length="340" mass="36422">MTSSVTSPADRSGASADRVRSTVVVVTWRGRDHVGACLDALAAQDHPHRTLVVDNASDDGTAEVLAAHPSQPEVLRMPRNRGYAGGVAAALASVRTPLVAWLNDDAAPEPGWLAALENALGEDDGPGAVAAASSTLLAPDGRLQSVGVRLTADGYGADAVGADWAEGADGEVFGFCGGAVLMRMADLCAISGVPARFFCYYEDTDTSWRLRLAGRRIVHVAGARATHLHGASAEPGSVRFHRWNERNRLLTLLRCAPAPVAMREVVRFAAITCALPVRRYAPRPLRRDVPEAANFRTTLRMRVLGEVAVRMPWTLAERLAIGRRAAAVGRARVWREWAGR</sequence>
<dbReference type="Pfam" id="PF00535">
    <property type="entry name" value="Glycos_transf_2"/>
    <property type="match status" value="1"/>
</dbReference>
<dbReference type="PANTHER" id="PTHR43179">
    <property type="entry name" value="RHAMNOSYLTRANSFERASE WBBL"/>
    <property type="match status" value="1"/>
</dbReference>
<dbReference type="InterPro" id="IPR001173">
    <property type="entry name" value="Glyco_trans_2-like"/>
</dbReference>
<dbReference type="KEGG" id="sen:SACE_6475"/>
<comment type="pathway">
    <text evidence="1">Cell wall biogenesis; cell wall polysaccharide biosynthesis.</text>
</comment>
<dbReference type="PANTHER" id="PTHR43179:SF12">
    <property type="entry name" value="GALACTOFURANOSYLTRANSFERASE GLFT2"/>
    <property type="match status" value="1"/>
</dbReference>
<dbReference type="InterPro" id="IPR029044">
    <property type="entry name" value="Nucleotide-diphossugar_trans"/>
</dbReference>
<keyword evidence="6" id="KW-1185">Reference proteome</keyword>
<dbReference type="eggNOG" id="COG1216">
    <property type="taxonomic scope" value="Bacteria"/>
</dbReference>
<gene>
    <name evidence="5" type="ordered locus">SACE_6475</name>
</gene>
<evidence type="ECO:0000256" key="2">
    <source>
        <dbReference type="ARBA" id="ARBA00006739"/>
    </source>
</evidence>
<comment type="similarity">
    <text evidence="2">Belongs to the glycosyltransferase 2 family.</text>
</comment>
<evidence type="ECO:0000313" key="5">
    <source>
        <dbReference type="EMBL" id="CAM05644.1"/>
    </source>
</evidence>
<evidence type="ECO:0000256" key="4">
    <source>
        <dbReference type="ARBA" id="ARBA00022679"/>
    </source>
</evidence>